<reference evidence="1" key="1">
    <citation type="submission" date="2020-08" db="EMBL/GenBank/DDBJ databases">
        <title>Multicomponent nature underlies the extraordinary mechanical properties of spider dragline silk.</title>
        <authorList>
            <person name="Kono N."/>
            <person name="Nakamura H."/>
            <person name="Mori M."/>
            <person name="Yoshida Y."/>
            <person name="Ohtoshi R."/>
            <person name="Malay A.D."/>
            <person name="Moran D.A.P."/>
            <person name="Tomita M."/>
            <person name="Numata K."/>
            <person name="Arakawa K."/>
        </authorList>
    </citation>
    <scope>NUCLEOTIDE SEQUENCE</scope>
</reference>
<evidence type="ECO:0000313" key="1">
    <source>
        <dbReference type="EMBL" id="GFS59016.1"/>
    </source>
</evidence>
<proteinExistence type="predicted"/>
<accession>A0A8X6MK67</accession>
<dbReference type="AlphaFoldDB" id="A0A8X6MK67"/>
<gene>
    <name evidence="1" type="ORF">NPIL_580651</name>
</gene>
<dbReference type="EMBL" id="BMAW01093163">
    <property type="protein sequence ID" value="GFS59016.1"/>
    <property type="molecule type" value="Genomic_DNA"/>
</dbReference>
<dbReference type="Proteomes" id="UP000887013">
    <property type="component" value="Unassembled WGS sequence"/>
</dbReference>
<comment type="caution">
    <text evidence="1">The sequence shown here is derived from an EMBL/GenBank/DDBJ whole genome shotgun (WGS) entry which is preliminary data.</text>
</comment>
<protein>
    <submittedName>
        <fullName evidence="1">Uncharacterized protein</fullName>
    </submittedName>
</protein>
<dbReference type="OrthoDB" id="6616937at2759"/>
<keyword evidence="2" id="KW-1185">Reference proteome</keyword>
<sequence>MYLQTEIEDRDEDRGLESGIRVPREVRKKLWGSQTVNGHKRKDNVTIEIKQKDLHSWRLGLKIYYPDLVCTSSNVILPFISTYLYEVAFPAMSIIKTNYKNNLELEPDLRTALTGGIKPDFPQINQHIHYHRSH</sequence>
<organism evidence="1 2">
    <name type="scientific">Nephila pilipes</name>
    <name type="common">Giant wood spider</name>
    <name type="synonym">Nephila maculata</name>
    <dbReference type="NCBI Taxonomy" id="299642"/>
    <lineage>
        <taxon>Eukaryota</taxon>
        <taxon>Metazoa</taxon>
        <taxon>Ecdysozoa</taxon>
        <taxon>Arthropoda</taxon>
        <taxon>Chelicerata</taxon>
        <taxon>Arachnida</taxon>
        <taxon>Araneae</taxon>
        <taxon>Araneomorphae</taxon>
        <taxon>Entelegynae</taxon>
        <taxon>Araneoidea</taxon>
        <taxon>Nephilidae</taxon>
        <taxon>Nephila</taxon>
    </lineage>
</organism>
<evidence type="ECO:0000313" key="2">
    <source>
        <dbReference type="Proteomes" id="UP000887013"/>
    </source>
</evidence>
<name>A0A8X6MK67_NEPPI</name>